<evidence type="ECO:0000313" key="1">
    <source>
        <dbReference type="EMBL" id="CAB4900118.1"/>
    </source>
</evidence>
<reference evidence="2" key="1">
    <citation type="submission" date="2020-05" db="EMBL/GenBank/DDBJ databases">
        <authorList>
            <person name="Chiriac C."/>
            <person name="Salcher M."/>
            <person name="Ghai R."/>
            <person name="Kavagutti S V."/>
        </authorList>
    </citation>
    <scope>NUCLEOTIDE SEQUENCE</scope>
</reference>
<gene>
    <name evidence="1" type="ORF">UFOPK3495_00912</name>
    <name evidence="2" type="ORF">UFOPK4237_01255</name>
</gene>
<dbReference type="EMBL" id="CAFBMC010000043">
    <property type="protein sequence ID" value="CAB4900118.1"/>
    <property type="molecule type" value="Genomic_DNA"/>
</dbReference>
<name>A0A6J7SJE1_9ZZZZ</name>
<organism evidence="2">
    <name type="scientific">freshwater metagenome</name>
    <dbReference type="NCBI Taxonomy" id="449393"/>
    <lineage>
        <taxon>unclassified sequences</taxon>
        <taxon>metagenomes</taxon>
        <taxon>ecological metagenomes</taxon>
    </lineage>
</organism>
<proteinExistence type="predicted"/>
<dbReference type="PROSITE" id="PS51257">
    <property type="entry name" value="PROKAR_LIPOPROTEIN"/>
    <property type="match status" value="1"/>
</dbReference>
<sequence>MKKHLQKIVIIAGTSALTMVMAACSGQATVEPTSSASSSAVAQRAAAVAGITDCGGTINGNYDTATVKVVNQSSQRLLLDTFEVDCYDWASTANPSRLNVDLASGSASAYEQLAFRSIPQYGGQIRPWNWNVSAYDPEEGFVIEGKLVNRPTYKFVKVKCNTSSSGMTACDGASLCATSPDGKSVATSIPMRNILTKNESTLYVTTYCTDGDSQSRIVFSDAPLV</sequence>
<dbReference type="EMBL" id="CAFBPZ010000096">
    <property type="protein sequence ID" value="CAB5041106.1"/>
    <property type="molecule type" value="Genomic_DNA"/>
</dbReference>
<dbReference type="AlphaFoldDB" id="A0A6J7SJE1"/>
<protein>
    <submittedName>
        <fullName evidence="2">Unannotated protein</fullName>
    </submittedName>
</protein>
<evidence type="ECO:0000313" key="2">
    <source>
        <dbReference type="EMBL" id="CAB5041106.1"/>
    </source>
</evidence>
<accession>A0A6J7SJE1</accession>